<reference evidence="5" key="1">
    <citation type="journal article" date="2024" name="IScience">
        <title>Strigolactones Initiate the Formation of Haustorium-like Structures in Castilleja.</title>
        <authorList>
            <person name="Buerger M."/>
            <person name="Peterson D."/>
            <person name="Chory J."/>
        </authorList>
    </citation>
    <scope>NUCLEOTIDE SEQUENCE [LARGE SCALE GENOMIC DNA]</scope>
</reference>
<dbReference type="AlphaFoldDB" id="A0ABD3CRK1"/>
<evidence type="ECO:0000313" key="4">
    <source>
        <dbReference type="EMBL" id="KAL3631744.1"/>
    </source>
</evidence>
<evidence type="ECO:0000256" key="2">
    <source>
        <dbReference type="ARBA" id="ARBA00022737"/>
    </source>
</evidence>
<keyword evidence="2" id="KW-0677">Repeat</keyword>
<sequence>MPRTTTVESPGCPPLRALTFDALGLVKVIEAHDGQHGGAAKMVDRWGEPDSSRCVLAVSMLGRESDPLVGIARKCGSVEVISAVNGDLRAHIPNLCQSATIPEDDAIVGLHLFQKHRSESSSRSCPLLTCTKKGHASMESLELGKTQSDFVRDSSPMVWNVCGSGSILCSKVDGKEDYALFGGKGVEVNVWDLQKCVKIWTAKSAPKNSMGIFDPTWFTSATFLGNDDHRKFVAGTSSHQVHLYDIAAQRRPVMSISFRDTPIKAVCEDIDGHTIYIGNGSGDLASIDVRTGKIMGCFTGKCSGSIRSIVRHPELPVIASCGLDSYLRIWDIESRQLLSAVFLKQHLSAVVFDSHSLNKVVADSASVPEVADTVYIEDLEAPPAKRKKESRKKQKDLTS</sequence>
<dbReference type="PROSITE" id="PS50082">
    <property type="entry name" value="WD_REPEATS_2"/>
    <property type="match status" value="1"/>
</dbReference>
<keyword evidence="5" id="KW-1185">Reference proteome</keyword>
<feature type="repeat" description="WD" evidence="3">
    <location>
        <begin position="303"/>
        <end position="340"/>
    </location>
</feature>
<dbReference type="PROSITE" id="PS00678">
    <property type="entry name" value="WD_REPEATS_1"/>
    <property type="match status" value="1"/>
</dbReference>
<dbReference type="Gene3D" id="2.130.10.10">
    <property type="entry name" value="YVTN repeat-like/Quinoprotein amine dehydrogenase"/>
    <property type="match status" value="1"/>
</dbReference>
<evidence type="ECO:0008006" key="6">
    <source>
        <dbReference type="Google" id="ProtNLM"/>
    </source>
</evidence>
<dbReference type="PANTHER" id="PTHR16038">
    <property type="entry name" value="NOP SEVEN ASSOCIATED PROTEIN 1"/>
    <property type="match status" value="1"/>
</dbReference>
<keyword evidence="1 3" id="KW-0853">WD repeat</keyword>
<gene>
    <name evidence="4" type="ORF">CASFOL_024728</name>
</gene>
<proteinExistence type="predicted"/>
<dbReference type="InterPro" id="IPR001680">
    <property type="entry name" value="WD40_rpt"/>
</dbReference>
<dbReference type="InterPro" id="IPR019775">
    <property type="entry name" value="WD40_repeat_CS"/>
</dbReference>
<dbReference type="Proteomes" id="UP001632038">
    <property type="component" value="Unassembled WGS sequence"/>
</dbReference>
<dbReference type="SUPFAM" id="SSF50998">
    <property type="entry name" value="Quinoprotein alcohol dehydrogenase-like"/>
    <property type="match status" value="1"/>
</dbReference>
<accession>A0ABD3CRK1</accession>
<evidence type="ECO:0000313" key="5">
    <source>
        <dbReference type="Proteomes" id="UP001632038"/>
    </source>
</evidence>
<dbReference type="InterPro" id="IPR015943">
    <property type="entry name" value="WD40/YVTN_repeat-like_dom_sf"/>
</dbReference>
<dbReference type="EMBL" id="JAVIJP010000032">
    <property type="protein sequence ID" value="KAL3631744.1"/>
    <property type="molecule type" value="Genomic_DNA"/>
</dbReference>
<protein>
    <recommendedName>
        <fullName evidence="6">Transducin/WD40 repeat-like superfamily protein</fullName>
    </recommendedName>
</protein>
<comment type="caution">
    <text evidence="4">The sequence shown here is derived from an EMBL/GenBank/DDBJ whole genome shotgun (WGS) entry which is preliminary data.</text>
</comment>
<dbReference type="InterPro" id="IPR011047">
    <property type="entry name" value="Quinoprotein_ADH-like_sf"/>
</dbReference>
<evidence type="ECO:0000256" key="1">
    <source>
        <dbReference type="ARBA" id="ARBA00022574"/>
    </source>
</evidence>
<dbReference type="CDD" id="cd22857">
    <property type="entry name" value="WDR74"/>
    <property type="match status" value="1"/>
</dbReference>
<dbReference type="InterPro" id="IPR037379">
    <property type="entry name" value="WDR74/Nsa1"/>
</dbReference>
<dbReference type="SMART" id="SM00320">
    <property type="entry name" value="WD40"/>
    <property type="match status" value="2"/>
</dbReference>
<organism evidence="4 5">
    <name type="scientific">Castilleja foliolosa</name>
    <dbReference type="NCBI Taxonomy" id="1961234"/>
    <lineage>
        <taxon>Eukaryota</taxon>
        <taxon>Viridiplantae</taxon>
        <taxon>Streptophyta</taxon>
        <taxon>Embryophyta</taxon>
        <taxon>Tracheophyta</taxon>
        <taxon>Spermatophyta</taxon>
        <taxon>Magnoliopsida</taxon>
        <taxon>eudicotyledons</taxon>
        <taxon>Gunneridae</taxon>
        <taxon>Pentapetalae</taxon>
        <taxon>asterids</taxon>
        <taxon>lamiids</taxon>
        <taxon>Lamiales</taxon>
        <taxon>Orobanchaceae</taxon>
        <taxon>Pedicularideae</taxon>
        <taxon>Castillejinae</taxon>
        <taxon>Castilleja</taxon>
    </lineage>
</organism>
<name>A0ABD3CRK1_9LAMI</name>
<evidence type="ECO:0000256" key="3">
    <source>
        <dbReference type="PROSITE-ProRule" id="PRU00221"/>
    </source>
</evidence>
<dbReference type="PANTHER" id="PTHR16038:SF4">
    <property type="entry name" value="WD REPEAT-CONTAINING PROTEIN 74"/>
    <property type="match status" value="1"/>
</dbReference>